<feature type="chain" id="PRO_5004579421" evidence="1">
    <location>
        <begin position="21"/>
        <end position="151"/>
    </location>
</feature>
<protein>
    <submittedName>
        <fullName evidence="2">Uncharacterized protein</fullName>
    </submittedName>
</protein>
<dbReference type="eggNOG" id="ENOG502SWZR">
    <property type="taxonomic scope" value="Eukaryota"/>
</dbReference>
<evidence type="ECO:0000313" key="2">
    <source>
        <dbReference type="EnsemblMetazoa" id="SMAR010621-PA"/>
    </source>
</evidence>
<feature type="signal peptide" evidence="1">
    <location>
        <begin position="1"/>
        <end position="20"/>
    </location>
</feature>
<dbReference type="HOGENOM" id="CLU_1736111_0_0_1"/>
<dbReference type="EnsemblMetazoa" id="SMAR010621-RA">
    <property type="protein sequence ID" value="SMAR010621-PA"/>
    <property type="gene ID" value="SMAR010621"/>
</dbReference>
<keyword evidence="1" id="KW-0732">Signal</keyword>
<reference evidence="3" key="1">
    <citation type="submission" date="2011-05" db="EMBL/GenBank/DDBJ databases">
        <authorList>
            <person name="Richards S.R."/>
            <person name="Qu J."/>
            <person name="Jiang H."/>
            <person name="Jhangiani S.N."/>
            <person name="Agravi P."/>
            <person name="Goodspeed R."/>
            <person name="Gross S."/>
            <person name="Mandapat C."/>
            <person name="Jackson L."/>
            <person name="Mathew T."/>
            <person name="Pu L."/>
            <person name="Thornton R."/>
            <person name="Saada N."/>
            <person name="Wilczek-Boney K.B."/>
            <person name="Lee S."/>
            <person name="Kovar C."/>
            <person name="Wu Y."/>
            <person name="Scherer S.E."/>
            <person name="Worley K.C."/>
            <person name="Muzny D.M."/>
            <person name="Gibbs R."/>
        </authorList>
    </citation>
    <scope>NUCLEOTIDE SEQUENCE</scope>
    <source>
        <strain evidence="3">Brora</strain>
    </source>
</reference>
<evidence type="ECO:0000256" key="1">
    <source>
        <dbReference type="SAM" id="SignalP"/>
    </source>
</evidence>
<sequence>MSRAIALMISVCLFITMTAAVPRPISQLNSHFFLDSAWINNMSGDVVQLNERFVVRNQFIQKLYLCACIAWATQARKPIATTTADISTFATVVGHPKTPTSAGNGGLSLGLPCLPSKDSIKALQNYKKLKNLNSFFAANIGTGSSVHKHIK</sequence>
<keyword evidence="3" id="KW-1185">Reference proteome</keyword>
<proteinExistence type="predicted"/>
<name>T1JA63_STRMM</name>
<evidence type="ECO:0000313" key="3">
    <source>
        <dbReference type="Proteomes" id="UP000014500"/>
    </source>
</evidence>
<reference evidence="2" key="2">
    <citation type="submission" date="2015-02" db="UniProtKB">
        <authorList>
            <consortium name="EnsemblMetazoa"/>
        </authorList>
    </citation>
    <scope>IDENTIFICATION</scope>
</reference>
<organism evidence="2 3">
    <name type="scientific">Strigamia maritima</name>
    <name type="common">European centipede</name>
    <name type="synonym">Geophilus maritimus</name>
    <dbReference type="NCBI Taxonomy" id="126957"/>
    <lineage>
        <taxon>Eukaryota</taxon>
        <taxon>Metazoa</taxon>
        <taxon>Ecdysozoa</taxon>
        <taxon>Arthropoda</taxon>
        <taxon>Myriapoda</taxon>
        <taxon>Chilopoda</taxon>
        <taxon>Pleurostigmophora</taxon>
        <taxon>Geophilomorpha</taxon>
        <taxon>Linotaeniidae</taxon>
        <taxon>Strigamia</taxon>
    </lineage>
</organism>
<dbReference type="Proteomes" id="UP000014500">
    <property type="component" value="Unassembled WGS sequence"/>
</dbReference>
<dbReference type="AlphaFoldDB" id="T1JA63"/>
<dbReference type="EMBL" id="JH431984">
    <property type="status" value="NOT_ANNOTATED_CDS"/>
    <property type="molecule type" value="Genomic_DNA"/>
</dbReference>
<accession>T1JA63</accession>